<dbReference type="EC" id="5.3.4.1" evidence="3"/>
<dbReference type="AlphaFoldDB" id="A0A377JWI4"/>
<feature type="signal peptide" evidence="1">
    <location>
        <begin position="1"/>
        <end position="21"/>
    </location>
</feature>
<keyword evidence="3" id="KW-0413">Isomerase</keyword>
<keyword evidence="1" id="KW-0732">Signal</keyword>
<organism evidence="3 4">
    <name type="scientific">Helicobacter cinaedi</name>
    <dbReference type="NCBI Taxonomy" id="213"/>
    <lineage>
        <taxon>Bacteria</taxon>
        <taxon>Pseudomonadati</taxon>
        <taxon>Campylobacterota</taxon>
        <taxon>Epsilonproteobacteria</taxon>
        <taxon>Campylobacterales</taxon>
        <taxon>Helicobacteraceae</taxon>
        <taxon>Helicobacter</taxon>
    </lineage>
</organism>
<accession>A0A377JWI4</accession>
<proteinExistence type="predicted"/>
<evidence type="ECO:0000313" key="4">
    <source>
        <dbReference type="Proteomes" id="UP000255335"/>
    </source>
</evidence>
<feature type="domain" description="Disulfide isomerase DsbG N-terminal" evidence="2">
    <location>
        <begin position="28"/>
        <end position="105"/>
    </location>
</feature>
<feature type="chain" id="PRO_5016614303" evidence="1">
    <location>
        <begin position="22"/>
        <end position="246"/>
    </location>
</feature>
<reference evidence="3 4" key="1">
    <citation type="submission" date="2018-06" db="EMBL/GenBank/DDBJ databases">
        <authorList>
            <consortium name="Pathogen Informatics"/>
            <person name="Doyle S."/>
        </authorList>
    </citation>
    <scope>NUCLEOTIDE SEQUENCE [LARGE SCALE GENOMIC DNA]</scope>
    <source>
        <strain evidence="3 4">NCTC12221</strain>
    </source>
</reference>
<dbReference type="Gene3D" id="3.10.450.520">
    <property type="match status" value="1"/>
</dbReference>
<dbReference type="EMBL" id="UGHZ01000003">
    <property type="protein sequence ID" value="STP13723.1"/>
    <property type="molecule type" value="Genomic_DNA"/>
</dbReference>
<sequence>MKKILLSLSLVSSFVSSLALAASFEQTLQETIKSSTKQNAKILKIQDLKSTPNIKLVLIEVGKMQVPIFASSDGRAVIGVSNVFFSSNNEDMGAVGSLIKQTQNDTPDDEKLSKFFKQIPKDDYIILESKNKNSKKITYIISDPNCPSCQKELKNIDKHLADSNVYMLIVGFVGKDSPLKASMLRERAADMKDNKQKLALLQEVYTPNSKVPSSYINIDIKDTMRLNQKTMEAGIKSVPFIFESEK</sequence>
<dbReference type="InterPro" id="IPR041556">
    <property type="entry name" value="DsbG_N"/>
</dbReference>
<evidence type="ECO:0000313" key="3">
    <source>
        <dbReference type="EMBL" id="STP13723.1"/>
    </source>
</evidence>
<protein>
    <submittedName>
        <fullName evidence="3">Disulphide isomerase</fullName>
        <ecNumber evidence="3">5.3.4.1</ecNumber>
    </submittedName>
</protein>
<dbReference type="SUPFAM" id="SSF52833">
    <property type="entry name" value="Thioredoxin-like"/>
    <property type="match status" value="1"/>
</dbReference>
<dbReference type="RefSeq" id="WP_115026867.1">
    <property type="nucleotide sequence ID" value="NZ_UGHZ01000003.1"/>
</dbReference>
<gene>
    <name evidence="3" type="ORF">NCTC12221_01801</name>
</gene>
<dbReference type="GO" id="GO:0003756">
    <property type="term" value="F:protein disulfide isomerase activity"/>
    <property type="evidence" value="ECO:0007669"/>
    <property type="project" value="UniProtKB-EC"/>
</dbReference>
<evidence type="ECO:0000259" key="2">
    <source>
        <dbReference type="Pfam" id="PF18257"/>
    </source>
</evidence>
<dbReference type="Proteomes" id="UP000255335">
    <property type="component" value="Unassembled WGS sequence"/>
</dbReference>
<name>A0A377JWI4_9HELI</name>
<dbReference type="Pfam" id="PF18257">
    <property type="entry name" value="DsbG_N"/>
    <property type="match status" value="1"/>
</dbReference>
<dbReference type="InterPro" id="IPR036249">
    <property type="entry name" value="Thioredoxin-like_sf"/>
</dbReference>
<evidence type="ECO:0000256" key="1">
    <source>
        <dbReference type="SAM" id="SignalP"/>
    </source>
</evidence>
<dbReference type="Gene3D" id="3.40.30.10">
    <property type="entry name" value="Glutaredoxin"/>
    <property type="match status" value="1"/>
</dbReference>